<sequence>MFILNSCIYRHKLLSPNITPTTNVGFTIHTRQDLEVAGPLDSQLRLGNNAGHITLSSYRKTYSQC</sequence>
<organism evidence="1">
    <name type="scientific">Anguilla anguilla</name>
    <name type="common">European freshwater eel</name>
    <name type="synonym">Muraena anguilla</name>
    <dbReference type="NCBI Taxonomy" id="7936"/>
    <lineage>
        <taxon>Eukaryota</taxon>
        <taxon>Metazoa</taxon>
        <taxon>Chordata</taxon>
        <taxon>Craniata</taxon>
        <taxon>Vertebrata</taxon>
        <taxon>Euteleostomi</taxon>
        <taxon>Actinopterygii</taxon>
        <taxon>Neopterygii</taxon>
        <taxon>Teleostei</taxon>
        <taxon>Anguilliformes</taxon>
        <taxon>Anguillidae</taxon>
        <taxon>Anguilla</taxon>
    </lineage>
</organism>
<reference evidence="1" key="1">
    <citation type="submission" date="2014-11" db="EMBL/GenBank/DDBJ databases">
        <authorList>
            <person name="Amaro Gonzalez C."/>
        </authorList>
    </citation>
    <scope>NUCLEOTIDE SEQUENCE</scope>
</reference>
<dbReference type="AlphaFoldDB" id="A0A0E9X473"/>
<proteinExistence type="predicted"/>
<name>A0A0E9X473_ANGAN</name>
<reference evidence="1" key="2">
    <citation type="journal article" date="2015" name="Fish Shellfish Immunol.">
        <title>Early steps in the European eel (Anguilla anguilla)-Vibrio vulnificus interaction in the gills: Role of the RtxA13 toxin.</title>
        <authorList>
            <person name="Callol A."/>
            <person name="Pajuelo D."/>
            <person name="Ebbesson L."/>
            <person name="Teles M."/>
            <person name="MacKenzie S."/>
            <person name="Amaro C."/>
        </authorList>
    </citation>
    <scope>NUCLEOTIDE SEQUENCE</scope>
</reference>
<dbReference type="EMBL" id="GBXM01011045">
    <property type="protein sequence ID" value="JAH97532.1"/>
    <property type="molecule type" value="Transcribed_RNA"/>
</dbReference>
<evidence type="ECO:0000313" key="1">
    <source>
        <dbReference type="EMBL" id="JAH97532.1"/>
    </source>
</evidence>
<protein>
    <submittedName>
        <fullName evidence="1">Uncharacterized protein</fullName>
    </submittedName>
</protein>
<accession>A0A0E9X473</accession>